<accession>A0A366I508</accession>
<proteinExistence type="predicted"/>
<name>A0A366I508_9FIRM</name>
<dbReference type="EMBL" id="QNRX01000010">
    <property type="protein sequence ID" value="RBP63321.1"/>
    <property type="molecule type" value="Genomic_DNA"/>
</dbReference>
<organism evidence="1 2">
    <name type="scientific">Alkalibaculum bacchi</name>
    <dbReference type="NCBI Taxonomy" id="645887"/>
    <lineage>
        <taxon>Bacteria</taxon>
        <taxon>Bacillati</taxon>
        <taxon>Bacillota</taxon>
        <taxon>Clostridia</taxon>
        <taxon>Eubacteriales</taxon>
        <taxon>Eubacteriaceae</taxon>
        <taxon>Alkalibaculum</taxon>
    </lineage>
</organism>
<keyword evidence="2" id="KW-1185">Reference proteome</keyword>
<protein>
    <recommendedName>
        <fullName evidence="3">GIY-YIG catalytic domain-containing protein</fullName>
    </recommendedName>
</protein>
<dbReference type="InterPro" id="IPR035901">
    <property type="entry name" value="GIY-YIG_endonuc_sf"/>
</dbReference>
<dbReference type="Proteomes" id="UP000253490">
    <property type="component" value="Unassembled WGS sequence"/>
</dbReference>
<dbReference type="OrthoDB" id="9789954at2"/>
<gene>
    <name evidence="1" type="ORF">DES36_11064</name>
</gene>
<evidence type="ECO:0000313" key="1">
    <source>
        <dbReference type="EMBL" id="RBP63321.1"/>
    </source>
</evidence>
<dbReference type="RefSeq" id="WP_113920839.1">
    <property type="nucleotide sequence ID" value="NZ_QNRX01000010.1"/>
</dbReference>
<evidence type="ECO:0000313" key="2">
    <source>
        <dbReference type="Proteomes" id="UP000253490"/>
    </source>
</evidence>
<comment type="caution">
    <text evidence="1">The sequence shown here is derived from an EMBL/GenBank/DDBJ whole genome shotgun (WGS) entry which is preliminary data.</text>
</comment>
<evidence type="ECO:0008006" key="3">
    <source>
        <dbReference type="Google" id="ProtNLM"/>
    </source>
</evidence>
<dbReference type="CDD" id="cd10451">
    <property type="entry name" value="GIY-YIG_LuxR_like"/>
    <property type="match status" value="1"/>
</dbReference>
<dbReference type="AlphaFoldDB" id="A0A366I508"/>
<dbReference type="Gene3D" id="3.40.1440.10">
    <property type="entry name" value="GIY-YIG endonuclease"/>
    <property type="match status" value="1"/>
</dbReference>
<sequence length="120" mass="14236">MDYRRELKEQYKNMKPDMGLYMISSKSNNKCFIEATQNLKGTINGAKFKLGAGNHPNKELQKEWKQKGEKEFTIEIVEQLSYDKDESKTDYSDELALLKLIWEEKLEKSGREFFRKSLMR</sequence>
<reference evidence="1 2" key="1">
    <citation type="submission" date="2018-06" db="EMBL/GenBank/DDBJ databases">
        <title>Genomic Encyclopedia of Type Strains, Phase IV (KMG-IV): sequencing the most valuable type-strain genomes for metagenomic binning, comparative biology and taxonomic classification.</title>
        <authorList>
            <person name="Goeker M."/>
        </authorList>
    </citation>
    <scope>NUCLEOTIDE SEQUENCE [LARGE SCALE GENOMIC DNA]</scope>
    <source>
        <strain evidence="1 2">DSM 22112</strain>
    </source>
</reference>